<feature type="non-terminal residue" evidence="1">
    <location>
        <position position="1"/>
    </location>
</feature>
<evidence type="ECO:0000313" key="1">
    <source>
        <dbReference type="EMBL" id="SHF92852.1"/>
    </source>
</evidence>
<dbReference type="Proteomes" id="UP000184088">
    <property type="component" value="Unassembled WGS sequence"/>
</dbReference>
<name>A0A1M5FNU5_9THEO</name>
<organism evidence="1 2">
    <name type="scientific">Caldanaerobius fijiensis DSM 17918</name>
    <dbReference type="NCBI Taxonomy" id="1121256"/>
    <lineage>
        <taxon>Bacteria</taxon>
        <taxon>Bacillati</taxon>
        <taxon>Bacillota</taxon>
        <taxon>Clostridia</taxon>
        <taxon>Thermoanaerobacterales</taxon>
        <taxon>Thermoanaerobacteraceae</taxon>
        <taxon>Caldanaerobius</taxon>
    </lineage>
</organism>
<dbReference type="AlphaFoldDB" id="A0A1M5FNU5"/>
<accession>A0A1M5FNU5</accession>
<dbReference type="STRING" id="1121256.SAMN02746089_02783"/>
<dbReference type="RefSeq" id="WP_234946061.1">
    <property type="nucleotide sequence ID" value="NZ_FQVH01000071.1"/>
</dbReference>
<sequence length="126" mass="14239">TVCIDGNASMANPIGRERYRRCLIWGCSLPRWREDVTDVLKAIQAEAHRLAREMAIARGAEDPDVELEIEEEKFVGANQDDDVQISDYAILNEDERQADVDEKGKKDKLLLEARVTAKAVGKVKWV</sequence>
<dbReference type="EMBL" id="FQVH01000071">
    <property type="protein sequence ID" value="SHF92852.1"/>
    <property type="molecule type" value="Genomic_DNA"/>
</dbReference>
<evidence type="ECO:0000313" key="2">
    <source>
        <dbReference type="Proteomes" id="UP000184088"/>
    </source>
</evidence>
<gene>
    <name evidence="1" type="ORF">SAMN02746089_02783</name>
</gene>
<proteinExistence type="predicted"/>
<keyword evidence="2" id="KW-1185">Reference proteome</keyword>
<reference evidence="1 2" key="1">
    <citation type="submission" date="2016-11" db="EMBL/GenBank/DDBJ databases">
        <authorList>
            <person name="Jaros S."/>
            <person name="Januszkiewicz K."/>
            <person name="Wedrychowicz H."/>
        </authorList>
    </citation>
    <scope>NUCLEOTIDE SEQUENCE [LARGE SCALE GENOMIC DNA]</scope>
    <source>
        <strain evidence="1 2">DSM 17918</strain>
    </source>
</reference>
<protein>
    <submittedName>
        <fullName evidence="1">Uncharacterized protein</fullName>
    </submittedName>
</protein>